<keyword evidence="3" id="KW-1185">Reference proteome</keyword>
<name>A0ABR6KR28_9BACT</name>
<dbReference type="EMBL" id="JACHOC010000008">
    <property type="protein sequence ID" value="MBB4623962.1"/>
    <property type="molecule type" value="Genomic_DNA"/>
</dbReference>
<evidence type="ECO:0008006" key="4">
    <source>
        <dbReference type="Google" id="ProtNLM"/>
    </source>
</evidence>
<proteinExistence type="predicted"/>
<sequence>MYRIKGPHRKIQVRTIFLLLLNFLLGIGADAQTTTYYKAESFLFSFRRDNDLFLADYGDNAYQLERMGGLLDVSRDQILKGDCHLLIVSHVNAYEYEDKEVVNEASLRAGRIRAYLKTRFDIPHDCVAFYIDRSGNYRDQVHVYKVYKPLPWFANISIHYSESRYPVAVAAAIGEYGAVPYVDLYRRGETGGYDREVYRIDDPLFDRTELEDYRLASVMDTVRHSKRIEEPDIALATTVTTRETVRKVTKYKETTGKTVVSEKTGLQADNKEQTEKDRKRQPTESVRTKETPMKQNLVYLGVKTNLLPWCGVVPSIRLGTGETKIETGAFMPNLEVECCFAGRWSVALSGIYSDFAYKDKTRDHWAVSEISLEPCIWLSPSGRFTGLNTGLFVEYGDFDVRGSAIDVSEDMLYGRTGCFWSAGLSMGYRFSLVGGFGVDMRARAGYRSVFSGKKYRYDPLDNRNYLETRFVSTGFMIGLKISLSYRFQIR</sequence>
<dbReference type="Pfam" id="PF12099">
    <property type="entry name" value="DUF3575"/>
    <property type="match status" value="1"/>
</dbReference>
<dbReference type="RefSeq" id="WP_183671813.1">
    <property type="nucleotide sequence ID" value="NZ_BMPB01000011.1"/>
</dbReference>
<accession>A0ABR6KR28</accession>
<reference evidence="2 3" key="1">
    <citation type="submission" date="2020-08" db="EMBL/GenBank/DDBJ databases">
        <title>Genomic Encyclopedia of Type Strains, Phase IV (KMG-IV): sequencing the most valuable type-strain genomes for metagenomic binning, comparative biology and taxonomic classification.</title>
        <authorList>
            <person name="Goeker M."/>
        </authorList>
    </citation>
    <scope>NUCLEOTIDE SEQUENCE [LARGE SCALE GENOMIC DNA]</scope>
    <source>
        <strain evidence="2 3">DSM 102983</strain>
    </source>
</reference>
<comment type="caution">
    <text evidence="2">The sequence shown here is derived from an EMBL/GenBank/DDBJ whole genome shotgun (WGS) entry which is preliminary data.</text>
</comment>
<protein>
    <recommendedName>
        <fullName evidence="4">DUF3575 domain-containing protein</fullName>
    </recommendedName>
</protein>
<gene>
    <name evidence="2" type="ORF">GGQ57_003886</name>
</gene>
<evidence type="ECO:0000313" key="2">
    <source>
        <dbReference type="EMBL" id="MBB4623962.1"/>
    </source>
</evidence>
<dbReference type="InterPro" id="IPR021958">
    <property type="entry name" value="DUF3575"/>
</dbReference>
<evidence type="ECO:0000256" key="1">
    <source>
        <dbReference type="SAM" id="MobiDB-lite"/>
    </source>
</evidence>
<evidence type="ECO:0000313" key="3">
    <source>
        <dbReference type="Proteomes" id="UP000533637"/>
    </source>
</evidence>
<dbReference type="Proteomes" id="UP000533637">
    <property type="component" value="Unassembled WGS sequence"/>
</dbReference>
<feature type="region of interest" description="Disordered" evidence="1">
    <location>
        <begin position="259"/>
        <end position="290"/>
    </location>
</feature>
<feature type="compositionally biased region" description="Basic and acidic residues" evidence="1">
    <location>
        <begin position="269"/>
        <end position="290"/>
    </location>
</feature>
<organism evidence="2 3">
    <name type="scientific">Parabacteroides faecis</name>
    <dbReference type="NCBI Taxonomy" id="1217282"/>
    <lineage>
        <taxon>Bacteria</taxon>
        <taxon>Pseudomonadati</taxon>
        <taxon>Bacteroidota</taxon>
        <taxon>Bacteroidia</taxon>
        <taxon>Bacteroidales</taxon>
        <taxon>Tannerellaceae</taxon>
        <taxon>Parabacteroides</taxon>
    </lineage>
</organism>